<sequence length="118" mass="12780">MPASATPLVTALAREVIAPCPRNSPALMRAEAETLLASLPNWTLSPDGTLLLRSYVLPDFANAYALVERIAALAEAADHHPDIAFGWGYVRLTLQTHAIGGLHRNDFIMAARIETLPH</sequence>
<dbReference type="AlphaFoldDB" id="A0A7W4IDJ4"/>
<comment type="caution">
    <text evidence="5">The sequence shown here is derived from an EMBL/GenBank/DDBJ whole genome shotgun (WGS) entry which is preliminary data.</text>
</comment>
<evidence type="ECO:0000313" key="6">
    <source>
        <dbReference type="Proteomes" id="UP000589085"/>
    </source>
</evidence>
<dbReference type="Pfam" id="PF01329">
    <property type="entry name" value="Pterin_4a"/>
    <property type="match status" value="1"/>
</dbReference>
<evidence type="ECO:0000256" key="1">
    <source>
        <dbReference type="ARBA" id="ARBA00001554"/>
    </source>
</evidence>
<protein>
    <recommendedName>
        <fullName evidence="4">Putative pterin-4-alpha-carbinolamine dehydratase</fullName>
        <shortName evidence="4">PHS</shortName>
        <ecNumber evidence="4">4.2.1.96</ecNumber>
    </recommendedName>
    <alternativeName>
        <fullName evidence="4">4-alpha-hydroxy-tetrahydropterin dehydratase</fullName>
    </alternativeName>
    <alternativeName>
        <fullName evidence="4">Pterin carbinolamine dehydratase</fullName>
        <shortName evidence="4">PCD</shortName>
    </alternativeName>
</protein>
<comment type="catalytic activity">
    <reaction evidence="1 4">
        <text>(4aS,6R)-4a-hydroxy-L-erythro-5,6,7,8-tetrahydrobiopterin = (6R)-L-erythro-6,7-dihydrobiopterin + H2O</text>
        <dbReference type="Rhea" id="RHEA:11920"/>
        <dbReference type="ChEBI" id="CHEBI:15377"/>
        <dbReference type="ChEBI" id="CHEBI:15642"/>
        <dbReference type="ChEBI" id="CHEBI:43120"/>
        <dbReference type="EC" id="4.2.1.96"/>
    </reaction>
</comment>
<dbReference type="SUPFAM" id="SSF55248">
    <property type="entry name" value="PCD-like"/>
    <property type="match status" value="1"/>
</dbReference>
<evidence type="ECO:0000313" key="5">
    <source>
        <dbReference type="EMBL" id="MBB2160868.1"/>
    </source>
</evidence>
<evidence type="ECO:0000256" key="2">
    <source>
        <dbReference type="ARBA" id="ARBA00006472"/>
    </source>
</evidence>
<dbReference type="PANTHER" id="PTHR12599:SF0">
    <property type="entry name" value="PTERIN-4-ALPHA-CARBINOLAMINE DEHYDRATASE"/>
    <property type="match status" value="1"/>
</dbReference>
<dbReference type="RefSeq" id="WP_182997726.1">
    <property type="nucleotide sequence ID" value="NZ_JABEQJ010000014.1"/>
</dbReference>
<dbReference type="Proteomes" id="UP000589085">
    <property type="component" value="Unassembled WGS sequence"/>
</dbReference>
<reference evidence="5 6" key="1">
    <citation type="submission" date="2020-04" db="EMBL/GenBank/DDBJ databases">
        <title>Description of novel Gluconacetobacter.</title>
        <authorList>
            <person name="Sombolestani A."/>
        </authorList>
    </citation>
    <scope>NUCLEOTIDE SEQUENCE [LARGE SCALE GENOMIC DNA]</scope>
    <source>
        <strain evidence="5 6">LMG 19747</strain>
    </source>
</reference>
<keyword evidence="3 4" id="KW-0456">Lyase</keyword>
<dbReference type="EMBL" id="JABEQJ010000014">
    <property type="protein sequence ID" value="MBB2160868.1"/>
    <property type="molecule type" value="Genomic_DNA"/>
</dbReference>
<gene>
    <name evidence="5" type="ORF">HLH48_11910</name>
</gene>
<dbReference type="InterPro" id="IPR001533">
    <property type="entry name" value="Pterin_deHydtase"/>
</dbReference>
<dbReference type="CDD" id="cd00913">
    <property type="entry name" value="PCD_DCoH_subfamily_a"/>
    <property type="match status" value="1"/>
</dbReference>
<dbReference type="PANTHER" id="PTHR12599">
    <property type="entry name" value="PTERIN-4-ALPHA-CARBINOLAMINE DEHYDRATASE"/>
    <property type="match status" value="1"/>
</dbReference>
<name>A0A7W4IDJ4_9PROT</name>
<evidence type="ECO:0000256" key="4">
    <source>
        <dbReference type="HAMAP-Rule" id="MF_00434"/>
    </source>
</evidence>
<dbReference type="HAMAP" id="MF_00434">
    <property type="entry name" value="Pterin_4_alpha"/>
    <property type="match status" value="1"/>
</dbReference>
<accession>A0A7W4IDJ4</accession>
<dbReference type="EC" id="4.2.1.96" evidence="4"/>
<evidence type="ECO:0000256" key="3">
    <source>
        <dbReference type="ARBA" id="ARBA00023239"/>
    </source>
</evidence>
<dbReference type="InterPro" id="IPR036428">
    <property type="entry name" value="PCD_sf"/>
</dbReference>
<comment type="similarity">
    <text evidence="2 4">Belongs to the pterin-4-alpha-carbinolamine dehydratase family.</text>
</comment>
<proteinExistence type="inferred from homology"/>
<dbReference type="GO" id="GO:0008124">
    <property type="term" value="F:4-alpha-hydroxytetrahydrobiopterin dehydratase activity"/>
    <property type="evidence" value="ECO:0007669"/>
    <property type="project" value="UniProtKB-UniRule"/>
</dbReference>
<dbReference type="Gene3D" id="3.30.1360.20">
    <property type="entry name" value="Transcriptional coactivator/pterin dehydratase"/>
    <property type="match status" value="1"/>
</dbReference>
<organism evidence="5 6">
    <name type="scientific">Gluconacetobacter sacchari</name>
    <dbReference type="NCBI Taxonomy" id="92759"/>
    <lineage>
        <taxon>Bacteria</taxon>
        <taxon>Pseudomonadati</taxon>
        <taxon>Pseudomonadota</taxon>
        <taxon>Alphaproteobacteria</taxon>
        <taxon>Acetobacterales</taxon>
        <taxon>Acetobacteraceae</taxon>
        <taxon>Gluconacetobacter</taxon>
    </lineage>
</organism>
<dbReference type="GO" id="GO:0006729">
    <property type="term" value="P:tetrahydrobiopterin biosynthetic process"/>
    <property type="evidence" value="ECO:0007669"/>
    <property type="project" value="InterPro"/>
</dbReference>